<dbReference type="Pfam" id="PF17820">
    <property type="entry name" value="PDZ_6"/>
    <property type="match status" value="1"/>
</dbReference>
<sequence length="364" mass="39510">MTLIRLLVPACLSAIILFSLTGCDSTEAAARKAERERKEAEEARMRAAFLARVHEAESDAWAVLQPLMQQAAGYRAEETHGFIGAVFVTEAFYSEALVEEVRAEGFGQHISVLTVFDGSPAAAAGLQGGDRLVSVNGVKVPRGQNSAVFAARKVKRLLKPGEMNQIEVARGDEILELEIEAKPSAYYGVVIDASNSVDVHVDGDVIWLGLALVEYLDDSEELPYLCAYALSKNVMRHSKQVGRNAFLGQLLDVAAAAGGVNTGGMFGSMGGAAHAHAFDIESDLIALYLLASAGYKFDTYPEYWDRVIRSQRKNGQLKSKDVERLDKMRSVIASIQSKIEAGEMVYPEEYLQGDVSELEAKAEG</sequence>
<reference evidence="3" key="1">
    <citation type="submission" date="2021-01" db="EMBL/GenBank/DDBJ databases">
        <title>Modified the classification status of verrucomicrobia.</title>
        <authorList>
            <person name="Feng X."/>
        </authorList>
    </citation>
    <scope>NUCLEOTIDE SEQUENCE</scope>
    <source>
        <strain evidence="3">KCTC 13126</strain>
    </source>
</reference>
<dbReference type="PROSITE" id="PS50106">
    <property type="entry name" value="PDZ"/>
    <property type="match status" value="1"/>
</dbReference>
<feature type="domain" description="PDZ" evidence="2">
    <location>
        <begin position="110"/>
        <end position="172"/>
    </location>
</feature>
<dbReference type="PROSITE" id="PS51257">
    <property type="entry name" value="PROKAR_LIPOPROTEIN"/>
    <property type="match status" value="1"/>
</dbReference>
<dbReference type="AlphaFoldDB" id="A0A934RWX4"/>
<proteinExistence type="predicted"/>
<organism evidence="3 4">
    <name type="scientific">Pelagicoccus mobilis</name>
    <dbReference type="NCBI Taxonomy" id="415221"/>
    <lineage>
        <taxon>Bacteria</taxon>
        <taxon>Pseudomonadati</taxon>
        <taxon>Verrucomicrobiota</taxon>
        <taxon>Opitutia</taxon>
        <taxon>Puniceicoccales</taxon>
        <taxon>Pelagicoccaceae</taxon>
        <taxon>Pelagicoccus</taxon>
    </lineage>
</organism>
<dbReference type="RefSeq" id="WP_200356235.1">
    <property type="nucleotide sequence ID" value="NZ_JAENIL010000025.1"/>
</dbReference>
<evidence type="ECO:0000313" key="4">
    <source>
        <dbReference type="Proteomes" id="UP000617628"/>
    </source>
</evidence>
<dbReference type="InterPro" id="IPR001478">
    <property type="entry name" value="PDZ"/>
</dbReference>
<dbReference type="SUPFAM" id="SSF50156">
    <property type="entry name" value="PDZ domain-like"/>
    <property type="match status" value="1"/>
</dbReference>
<evidence type="ECO:0000259" key="2">
    <source>
        <dbReference type="PROSITE" id="PS50106"/>
    </source>
</evidence>
<keyword evidence="1" id="KW-0732">Signal</keyword>
<dbReference type="SMART" id="SM00228">
    <property type="entry name" value="PDZ"/>
    <property type="match status" value="1"/>
</dbReference>
<feature type="chain" id="PRO_5037694200" evidence="1">
    <location>
        <begin position="22"/>
        <end position="364"/>
    </location>
</feature>
<dbReference type="InterPro" id="IPR041489">
    <property type="entry name" value="PDZ_6"/>
</dbReference>
<feature type="signal peptide" evidence="1">
    <location>
        <begin position="1"/>
        <end position="21"/>
    </location>
</feature>
<comment type="caution">
    <text evidence="3">The sequence shown here is derived from an EMBL/GenBank/DDBJ whole genome shotgun (WGS) entry which is preliminary data.</text>
</comment>
<dbReference type="Proteomes" id="UP000617628">
    <property type="component" value="Unassembled WGS sequence"/>
</dbReference>
<dbReference type="InterPro" id="IPR036034">
    <property type="entry name" value="PDZ_sf"/>
</dbReference>
<gene>
    <name evidence="3" type="ORF">JIN87_14175</name>
</gene>
<accession>A0A934RWX4</accession>
<protein>
    <submittedName>
        <fullName evidence="3">PDZ domain-containing protein</fullName>
    </submittedName>
</protein>
<dbReference type="EMBL" id="JAENIL010000025">
    <property type="protein sequence ID" value="MBK1878021.1"/>
    <property type="molecule type" value="Genomic_DNA"/>
</dbReference>
<evidence type="ECO:0000256" key="1">
    <source>
        <dbReference type="SAM" id="SignalP"/>
    </source>
</evidence>
<name>A0A934RWX4_9BACT</name>
<keyword evidence="4" id="KW-1185">Reference proteome</keyword>
<evidence type="ECO:0000313" key="3">
    <source>
        <dbReference type="EMBL" id="MBK1878021.1"/>
    </source>
</evidence>
<dbReference type="Gene3D" id="2.30.42.10">
    <property type="match status" value="1"/>
</dbReference>